<keyword evidence="2" id="KW-1185">Reference proteome</keyword>
<sequence>MFGFAEESDIKPISGEQRLYMQQVRARNQSRMYVQSLEALKMSRMKKDRTKSDV</sequence>
<organism evidence="1 2">
    <name type="scientific">Talaromyces rugulosus</name>
    <name type="common">Penicillium rugulosum</name>
    <dbReference type="NCBI Taxonomy" id="121627"/>
    <lineage>
        <taxon>Eukaryota</taxon>
        <taxon>Fungi</taxon>
        <taxon>Dikarya</taxon>
        <taxon>Ascomycota</taxon>
        <taxon>Pezizomycotina</taxon>
        <taxon>Eurotiomycetes</taxon>
        <taxon>Eurotiomycetidae</taxon>
        <taxon>Eurotiales</taxon>
        <taxon>Trichocomaceae</taxon>
        <taxon>Talaromyces</taxon>
        <taxon>Talaromyces sect. Islandici</taxon>
    </lineage>
</organism>
<evidence type="ECO:0000313" key="2">
    <source>
        <dbReference type="Proteomes" id="UP000509510"/>
    </source>
</evidence>
<name>A0A7H8QMB4_TALRU</name>
<dbReference type="GeneID" id="55989635"/>
<dbReference type="EMBL" id="CP055898">
    <property type="protein sequence ID" value="QKX55034.1"/>
    <property type="molecule type" value="Genomic_DNA"/>
</dbReference>
<accession>A0A7H8QMB4</accession>
<dbReference type="Proteomes" id="UP000509510">
    <property type="component" value="Chromosome I"/>
</dbReference>
<gene>
    <name evidence="1" type="ORF">TRUGW13939_02125</name>
</gene>
<protein>
    <submittedName>
        <fullName evidence="1">Uncharacterized protein</fullName>
    </submittedName>
</protein>
<evidence type="ECO:0000313" key="1">
    <source>
        <dbReference type="EMBL" id="QKX55034.1"/>
    </source>
</evidence>
<reference evidence="2" key="1">
    <citation type="submission" date="2020-06" db="EMBL/GenBank/DDBJ databases">
        <title>A chromosome-scale genome assembly of Talaromyces rugulosus W13939.</title>
        <authorList>
            <person name="Wang B."/>
            <person name="Guo L."/>
            <person name="Ye K."/>
            <person name="Wang L."/>
        </authorList>
    </citation>
    <scope>NUCLEOTIDE SEQUENCE [LARGE SCALE GENOMIC DNA]</scope>
    <source>
        <strain evidence="2">W13939</strain>
    </source>
</reference>
<dbReference type="KEGG" id="trg:TRUGW13939_02125"/>
<proteinExistence type="predicted"/>
<dbReference type="RefSeq" id="XP_035341213.1">
    <property type="nucleotide sequence ID" value="XM_035485320.1"/>
</dbReference>
<dbReference type="AlphaFoldDB" id="A0A7H8QMB4"/>